<evidence type="ECO:0000313" key="2">
    <source>
        <dbReference type="Proteomes" id="UP000729402"/>
    </source>
</evidence>
<dbReference type="EMBL" id="JAAALK010000086">
    <property type="protein sequence ID" value="KAG8081956.1"/>
    <property type="molecule type" value="Genomic_DNA"/>
</dbReference>
<gene>
    <name evidence="1" type="ORF">GUJ93_ZPchr0014g46587</name>
</gene>
<name>A0A8J5SV64_ZIZPA</name>
<proteinExistence type="predicted"/>
<dbReference type="AlphaFoldDB" id="A0A8J5SV64"/>
<sequence>MLLSIPITFQLRSLTYQRLSLRSRSSHDFPIAFALTETLIKSQTFSALATTPLTVSPVTSSGSSLHGVVLPAEEEQQQQQQQQEGSASAAALLVLACACASSDGGVKLPSFERNADLQGQATGERSSQPFLGVLAEGARAAVSPVASAQLRRPREPAADDAMKVIRERQTVSS</sequence>
<dbReference type="Proteomes" id="UP000729402">
    <property type="component" value="Unassembled WGS sequence"/>
</dbReference>
<reference evidence="1" key="1">
    <citation type="journal article" date="2021" name="bioRxiv">
        <title>Whole Genome Assembly and Annotation of Northern Wild Rice, Zizania palustris L., Supports a Whole Genome Duplication in the Zizania Genus.</title>
        <authorList>
            <person name="Haas M."/>
            <person name="Kono T."/>
            <person name="Macchietto M."/>
            <person name="Millas R."/>
            <person name="McGilp L."/>
            <person name="Shao M."/>
            <person name="Duquette J."/>
            <person name="Hirsch C.N."/>
            <person name="Kimball J."/>
        </authorList>
    </citation>
    <scope>NUCLEOTIDE SEQUENCE</scope>
    <source>
        <tissue evidence="1">Fresh leaf tissue</tissue>
    </source>
</reference>
<keyword evidence="2" id="KW-1185">Reference proteome</keyword>
<accession>A0A8J5SV64</accession>
<protein>
    <submittedName>
        <fullName evidence="1">Uncharacterized protein</fullName>
    </submittedName>
</protein>
<reference evidence="1" key="2">
    <citation type="submission" date="2021-02" db="EMBL/GenBank/DDBJ databases">
        <authorList>
            <person name="Kimball J.A."/>
            <person name="Haas M.W."/>
            <person name="Macchietto M."/>
            <person name="Kono T."/>
            <person name="Duquette J."/>
            <person name="Shao M."/>
        </authorList>
    </citation>
    <scope>NUCLEOTIDE SEQUENCE</scope>
    <source>
        <tissue evidence="1">Fresh leaf tissue</tissue>
    </source>
</reference>
<comment type="caution">
    <text evidence="1">The sequence shown here is derived from an EMBL/GenBank/DDBJ whole genome shotgun (WGS) entry which is preliminary data.</text>
</comment>
<organism evidence="1 2">
    <name type="scientific">Zizania palustris</name>
    <name type="common">Northern wild rice</name>
    <dbReference type="NCBI Taxonomy" id="103762"/>
    <lineage>
        <taxon>Eukaryota</taxon>
        <taxon>Viridiplantae</taxon>
        <taxon>Streptophyta</taxon>
        <taxon>Embryophyta</taxon>
        <taxon>Tracheophyta</taxon>
        <taxon>Spermatophyta</taxon>
        <taxon>Magnoliopsida</taxon>
        <taxon>Liliopsida</taxon>
        <taxon>Poales</taxon>
        <taxon>Poaceae</taxon>
        <taxon>BOP clade</taxon>
        <taxon>Oryzoideae</taxon>
        <taxon>Oryzeae</taxon>
        <taxon>Zizaniinae</taxon>
        <taxon>Zizania</taxon>
    </lineage>
</organism>
<evidence type="ECO:0000313" key="1">
    <source>
        <dbReference type="EMBL" id="KAG8081956.1"/>
    </source>
</evidence>